<keyword evidence="1" id="KW-0472">Membrane</keyword>
<organism evidence="2 3">
    <name type="scientific">Pseudohoeflea suaedae</name>
    <dbReference type="NCBI Taxonomy" id="877384"/>
    <lineage>
        <taxon>Bacteria</taxon>
        <taxon>Pseudomonadati</taxon>
        <taxon>Pseudomonadota</taxon>
        <taxon>Alphaproteobacteria</taxon>
        <taxon>Hyphomicrobiales</taxon>
        <taxon>Rhizobiaceae</taxon>
        <taxon>Pseudohoeflea</taxon>
    </lineage>
</organism>
<protein>
    <submittedName>
        <fullName evidence="2">AzlD domain-containing protein</fullName>
    </submittedName>
</protein>
<dbReference type="AlphaFoldDB" id="A0A4R5PKC2"/>
<comment type="caution">
    <text evidence="2">The sequence shown here is derived from an EMBL/GenBank/DDBJ whole genome shotgun (WGS) entry which is preliminary data.</text>
</comment>
<feature type="transmembrane region" description="Helical" evidence="1">
    <location>
        <begin position="98"/>
        <end position="115"/>
    </location>
</feature>
<name>A0A4R5PKC2_9HYPH</name>
<gene>
    <name evidence="2" type="ORF">E2A64_12850</name>
</gene>
<evidence type="ECO:0000313" key="2">
    <source>
        <dbReference type="EMBL" id="TDH36169.1"/>
    </source>
</evidence>
<feature type="transmembrane region" description="Helical" evidence="1">
    <location>
        <begin position="76"/>
        <end position="93"/>
    </location>
</feature>
<dbReference type="EMBL" id="SMSI01000002">
    <property type="protein sequence ID" value="TDH36169.1"/>
    <property type="molecule type" value="Genomic_DNA"/>
</dbReference>
<dbReference type="RefSeq" id="WP_133284867.1">
    <property type="nucleotide sequence ID" value="NZ_SMSI01000002.1"/>
</dbReference>
<sequence length="117" mass="12980">MNWNSLDAWWWPFLYIGIAGWIATDMWRWLGVLVGNRLRDDSAFLIWVRSVATALVAAVIAKLIIYPNGELANFPLWLRIGSAVIGFAVFLVAGKRPWVGIGTAIILIVVGRVLTTG</sequence>
<dbReference type="Pfam" id="PF05437">
    <property type="entry name" value="AzlD"/>
    <property type="match status" value="1"/>
</dbReference>
<evidence type="ECO:0000256" key="1">
    <source>
        <dbReference type="SAM" id="Phobius"/>
    </source>
</evidence>
<feature type="transmembrane region" description="Helical" evidence="1">
    <location>
        <begin position="42"/>
        <end position="64"/>
    </location>
</feature>
<dbReference type="InterPro" id="IPR008407">
    <property type="entry name" value="Brnchd-chn_aa_trnsp_AzlD"/>
</dbReference>
<keyword evidence="1" id="KW-0812">Transmembrane</keyword>
<dbReference type="Proteomes" id="UP000295131">
    <property type="component" value="Unassembled WGS sequence"/>
</dbReference>
<feature type="transmembrane region" description="Helical" evidence="1">
    <location>
        <begin position="12"/>
        <end position="30"/>
    </location>
</feature>
<keyword evidence="1" id="KW-1133">Transmembrane helix</keyword>
<proteinExistence type="predicted"/>
<keyword evidence="3" id="KW-1185">Reference proteome</keyword>
<accession>A0A4R5PKC2</accession>
<dbReference type="OrthoDB" id="7855510at2"/>
<evidence type="ECO:0000313" key="3">
    <source>
        <dbReference type="Proteomes" id="UP000295131"/>
    </source>
</evidence>
<reference evidence="2 3" key="1">
    <citation type="journal article" date="2013" name="Int. J. Syst. Evol. Microbiol.">
        <title>Hoeflea suaedae sp. nov., an endophytic bacterium isolated from the root of the halophyte Suaeda maritima.</title>
        <authorList>
            <person name="Chung E.J."/>
            <person name="Park J.A."/>
            <person name="Pramanik P."/>
            <person name="Bibi F."/>
            <person name="Jeon C.O."/>
            <person name="Chung Y.R."/>
        </authorList>
    </citation>
    <scope>NUCLEOTIDE SEQUENCE [LARGE SCALE GENOMIC DNA]</scope>
    <source>
        <strain evidence="2 3">YC6898</strain>
    </source>
</reference>